<protein>
    <submittedName>
        <fullName evidence="1">Uncharacterized protein</fullName>
    </submittedName>
</protein>
<evidence type="ECO:0000313" key="2">
    <source>
        <dbReference type="Proteomes" id="UP001378592"/>
    </source>
</evidence>
<name>A0AAN9ZJ39_9ORTH</name>
<sequence length="99" mass="11139">MRTAVYCACTARVSEEHFGKTRPSLSVNFASPWCHTELLIGSDSSRTIAHETEAGEEEYEKLIFERAIACLFPSHSCVKMLLKCGVFRVSSIFRFSISE</sequence>
<proteinExistence type="predicted"/>
<reference evidence="1 2" key="1">
    <citation type="submission" date="2024-03" db="EMBL/GenBank/DDBJ databases">
        <title>The genome assembly and annotation of the cricket Gryllus longicercus Weissman &amp; Gray.</title>
        <authorList>
            <person name="Szrajer S."/>
            <person name="Gray D."/>
            <person name="Ylla G."/>
        </authorList>
    </citation>
    <scope>NUCLEOTIDE SEQUENCE [LARGE SCALE GENOMIC DNA]</scope>
    <source>
        <strain evidence="1">DAG 2021-001</strain>
        <tissue evidence="1">Whole body minus gut</tissue>
    </source>
</reference>
<comment type="caution">
    <text evidence="1">The sequence shown here is derived from an EMBL/GenBank/DDBJ whole genome shotgun (WGS) entry which is preliminary data.</text>
</comment>
<dbReference type="AlphaFoldDB" id="A0AAN9ZJ39"/>
<gene>
    <name evidence="1" type="ORF">R5R35_007784</name>
</gene>
<accession>A0AAN9ZJ39</accession>
<evidence type="ECO:0000313" key="1">
    <source>
        <dbReference type="EMBL" id="KAK7874305.1"/>
    </source>
</evidence>
<organism evidence="1 2">
    <name type="scientific">Gryllus longicercus</name>
    <dbReference type="NCBI Taxonomy" id="2509291"/>
    <lineage>
        <taxon>Eukaryota</taxon>
        <taxon>Metazoa</taxon>
        <taxon>Ecdysozoa</taxon>
        <taxon>Arthropoda</taxon>
        <taxon>Hexapoda</taxon>
        <taxon>Insecta</taxon>
        <taxon>Pterygota</taxon>
        <taxon>Neoptera</taxon>
        <taxon>Polyneoptera</taxon>
        <taxon>Orthoptera</taxon>
        <taxon>Ensifera</taxon>
        <taxon>Gryllidea</taxon>
        <taxon>Grylloidea</taxon>
        <taxon>Gryllidae</taxon>
        <taxon>Gryllinae</taxon>
        <taxon>Gryllus</taxon>
    </lineage>
</organism>
<dbReference type="EMBL" id="JAZDUA010000003">
    <property type="protein sequence ID" value="KAK7874305.1"/>
    <property type="molecule type" value="Genomic_DNA"/>
</dbReference>
<dbReference type="Proteomes" id="UP001378592">
    <property type="component" value="Unassembled WGS sequence"/>
</dbReference>
<keyword evidence="2" id="KW-1185">Reference proteome</keyword>